<dbReference type="InterPro" id="IPR021109">
    <property type="entry name" value="Peptidase_aspartic_dom_sf"/>
</dbReference>
<dbReference type="PANTHER" id="PTHR47966">
    <property type="entry name" value="BETA-SITE APP-CLEAVING ENZYME, ISOFORM A-RELATED"/>
    <property type="match status" value="1"/>
</dbReference>
<feature type="domain" description="Peptidase A1" evidence="5">
    <location>
        <begin position="119"/>
        <end position="423"/>
    </location>
</feature>
<dbReference type="InterPro" id="IPR034164">
    <property type="entry name" value="Pepsin-like_dom"/>
</dbReference>
<dbReference type="AlphaFoldDB" id="A0A420HRZ5"/>
<organism evidence="6 7">
    <name type="scientific">Erysiphe neolycopersici</name>
    <dbReference type="NCBI Taxonomy" id="212602"/>
    <lineage>
        <taxon>Eukaryota</taxon>
        <taxon>Fungi</taxon>
        <taxon>Dikarya</taxon>
        <taxon>Ascomycota</taxon>
        <taxon>Pezizomycotina</taxon>
        <taxon>Leotiomycetes</taxon>
        <taxon>Erysiphales</taxon>
        <taxon>Erysiphaceae</taxon>
        <taxon>Erysiphe</taxon>
    </lineage>
</organism>
<feature type="compositionally biased region" description="Polar residues" evidence="4">
    <location>
        <begin position="443"/>
        <end position="472"/>
    </location>
</feature>
<dbReference type="OrthoDB" id="660550at2759"/>
<evidence type="ECO:0000256" key="1">
    <source>
        <dbReference type="ARBA" id="ARBA00007447"/>
    </source>
</evidence>
<feature type="active site" evidence="2">
    <location>
        <position position="316"/>
    </location>
</feature>
<evidence type="ECO:0000256" key="3">
    <source>
        <dbReference type="PIRSR" id="PIRSR601461-2"/>
    </source>
</evidence>
<dbReference type="PANTHER" id="PTHR47966:SF75">
    <property type="entry name" value="ENDOPEPTIDASE (CTSD), PUTATIVE (AFU_ORTHOLOGUE AFUA_4G07040)-RELATED"/>
    <property type="match status" value="1"/>
</dbReference>
<dbReference type="CDD" id="cd05471">
    <property type="entry name" value="pepsin_like"/>
    <property type="match status" value="1"/>
</dbReference>
<evidence type="ECO:0000313" key="6">
    <source>
        <dbReference type="EMBL" id="RKF60159.1"/>
    </source>
</evidence>
<comment type="similarity">
    <text evidence="1">Belongs to the peptidase A1 family.</text>
</comment>
<keyword evidence="7" id="KW-1185">Reference proteome</keyword>
<comment type="caution">
    <text evidence="6">The sequence shown here is derived from an EMBL/GenBank/DDBJ whole genome shotgun (WGS) entry which is preliminary data.</text>
</comment>
<feature type="active site" evidence="2">
    <location>
        <position position="137"/>
    </location>
</feature>
<dbReference type="GO" id="GO:0006508">
    <property type="term" value="P:proteolysis"/>
    <property type="evidence" value="ECO:0007669"/>
    <property type="project" value="InterPro"/>
</dbReference>
<name>A0A420HRZ5_9PEZI</name>
<reference evidence="6 7" key="1">
    <citation type="journal article" date="2018" name="BMC Genomics">
        <title>Comparative genome analyses reveal sequence features reflecting distinct modes of host-adaptation between dicot and monocot powdery mildew.</title>
        <authorList>
            <person name="Wu Y."/>
            <person name="Ma X."/>
            <person name="Pan Z."/>
            <person name="Kale S.D."/>
            <person name="Song Y."/>
            <person name="King H."/>
            <person name="Zhang Q."/>
            <person name="Presley C."/>
            <person name="Deng X."/>
            <person name="Wei C.I."/>
            <person name="Xiao S."/>
        </authorList>
    </citation>
    <scope>NUCLEOTIDE SEQUENCE [LARGE SCALE GENOMIC DNA]</scope>
    <source>
        <strain evidence="6">UMSG2</strain>
    </source>
</reference>
<keyword evidence="3" id="KW-1015">Disulfide bond</keyword>
<dbReference type="PRINTS" id="PR00792">
    <property type="entry name" value="PEPSIN"/>
</dbReference>
<evidence type="ECO:0000313" key="7">
    <source>
        <dbReference type="Proteomes" id="UP000286134"/>
    </source>
</evidence>
<dbReference type="SUPFAM" id="SSF50630">
    <property type="entry name" value="Acid proteases"/>
    <property type="match status" value="1"/>
</dbReference>
<feature type="region of interest" description="Disordered" evidence="4">
    <location>
        <begin position="443"/>
        <end position="484"/>
    </location>
</feature>
<dbReference type="EMBL" id="MCFK01005386">
    <property type="protein sequence ID" value="RKF60159.1"/>
    <property type="molecule type" value="Genomic_DNA"/>
</dbReference>
<evidence type="ECO:0000259" key="5">
    <source>
        <dbReference type="PROSITE" id="PS51767"/>
    </source>
</evidence>
<evidence type="ECO:0000256" key="2">
    <source>
        <dbReference type="PIRSR" id="PIRSR601461-1"/>
    </source>
</evidence>
<dbReference type="Pfam" id="PF00026">
    <property type="entry name" value="Asp"/>
    <property type="match status" value="1"/>
</dbReference>
<dbReference type="Gene3D" id="2.40.70.10">
    <property type="entry name" value="Acid Proteases"/>
    <property type="match status" value="2"/>
</dbReference>
<dbReference type="GO" id="GO:0004190">
    <property type="term" value="F:aspartic-type endopeptidase activity"/>
    <property type="evidence" value="ECO:0007669"/>
    <property type="project" value="InterPro"/>
</dbReference>
<dbReference type="InterPro" id="IPR033121">
    <property type="entry name" value="PEPTIDASE_A1"/>
</dbReference>
<accession>A0A420HRZ5</accession>
<dbReference type="STRING" id="212602.A0A420HRZ5"/>
<sequence length="514" mass="56297">MSCSRLRYFLTTLTIAFRTIISINPESLCSNGETCFKSRENFFAEKWNSYNDLDVGRQSEIVIPPPHHLYTPATSNIPNFKREVKTPSYLHVSKAIISPIKPNRPFSAGIFQDGNDFTYFGEVFLGSRNSKVYMLLDTGADSSWVMGSECKDPICTSRDTFGAQNSSTFEASETKFSVNYGSGSCSGVLAKDTLSFAGFSLKMPFGVATMVSKEFGNFEIYGILGLSFSKSKTPSFIDSVVASKTLQRNLFGISLSQTRDGNNTGVINFGSPDSSRFVGDLKYYLLSGDKNNWKIELGAAGFGERQIPMGMTTLFDTGATEMFAPLKVTNLMYSYVPGAESYDNGSSWLVPCDSTVNLVLSFGSDIYTLPPTMWVGSPTSTDGLCWSNLSGTDKTNGEWVLGDYFLKNYYVVFDIDKRRIGNIRLKLYLLTLGTGIANAKIQTPSTIPSPYPTNDDSSPSTTEDGESVSSQLPPRPGANLTSPKTSESISLQCANILLFYLSIPILWTISLAMA</sequence>
<gene>
    <name evidence="6" type="ORF">OnM2_053044</name>
</gene>
<proteinExistence type="inferred from homology"/>
<dbReference type="InterPro" id="IPR001461">
    <property type="entry name" value="Aspartic_peptidase_A1"/>
</dbReference>
<dbReference type="Proteomes" id="UP000286134">
    <property type="component" value="Unassembled WGS sequence"/>
</dbReference>
<dbReference type="PROSITE" id="PS51767">
    <property type="entry name" value="PEPTIDASE_A1"/>
    <property type="match status" value="1"/>
</dbReference>
<protein>
    <submittedName>
        <fullName evidence="6">Putative aspartic-type endopeptidase CTSD</fullName>
    </submittedName>
</protein>
<evidence type="ECO:0000256" key="4">
    <source>
        <dbReference type="SAM" id="MobiDB-lite"/>
    </source>
</evidence>
<feature type="disulfide bond" evidence="3">
    <location>
        <begin position="150"/>
        <end position="155"/>
    </location>
</feature>